<sequence length="80" mass="9102">MQLLSVWDGLGARTCLGMNMAKAMVLVFLHRLTTTYNWKVIDSDSSVKKWALFSRLKSRCPVQVTRINNRKDVTATRGSQ</sequence>
<dbReference type="HOGENOM" id="CLU_196316_0_0_1"/>
<dbReference type="Proteomes" id="UP000006729">
    <property type="component" value="Chromosome 5"/>
</dbReference>
<proteinExistence type="predicted"/>
<dbReference type="eggNOG" id="ENOG502SC5N">
    <property type="taxonomic scope" value="Eukaryota"/>
</dbReference>
<dbReference type="GO" id="GO:0004497">
    <property type="term" value="F:monooxygenase activity"/>
    <property type="evidence" value="ECO:0007669"/>
    <property type="project" value="InterPro"/>
</dbReference>
<evidence type="ECO:0000313" key="2">
    <source>
        <dbReference type="Proteomes" id="UP000006729"/>
    </source>
</evidence>
<dbReference type="EMBL" id="CM009294">
    <property type="protein sequence ID" value="PNT38233.1"/>
    <property type="molecule type" value="Genomic_DNA"/>
</dbReference>
<evidence type="ECO:0000313" key="1">
    <source>
        <dbReference type="EMBL" id="PNT38233.1"/>
    </source>
</evidence>
<name>B9H4D9_POPTR</name>
<reference evidence="1 2" key="1">
    <citation type="journal article" date="2006" name="Science">
        <title>The genome of black cottonwood, Populus trichocarpa (Torr. &amp; Gray).</title>
        <authorList>
            <person name="Tuskan G.A."/>
            <person name="Difazio S."/>
            <person name="Jansson S."/>
            <person name="Bohlmann J."/>
            <person name="Grigoriev I."/>
            <person name="Hellsten U."/>
            <person name="Putnam N."/>
            <person name="Ralph S."/>
            <person name="Rombauts S."/>
            <person name="Salamov A."/>
            <person name="Schein J."/>
            <person name="Sterck L."/>
            <person name="Aerts A."/>
            <person name="Bhalerao R.R."/>
            <person name="Bhalerao R.P."/>
            <person name="Blaudez D."/>
            <person name="Boerjan W."/>
            <person name="Brun A."/>
            <person name="Brunner A."/>
            <person name="Busov V."/>
            <person name="Campbell M."/>
            <person name="Carlson J."/>
            <person name="Chalot M."/>
            <person name="Chapman J."/>
            <person name="Chen G.L."/>
            <person name="Cooper D."/>
            <person name="Coutinho P.M."/>
            <person name="Couturier J."/>
            <person name="Covert S."/>
            <person name="Cronk Q."/>
            <person name="Cunningham R."/>
            <person name="Davis J."/>
            <person name="Degroeve S."/>
            <person name="Dejardin A."/>
            <person name="Depamphilis C."/>
            <person name="Detter J."/>
            <person name="Dirks B."/>
            <person name="Dubchak I."/>
            <person name="Duplessis S."/>
            <person name="Ehlting J."/>
            <person name="Ellis B."/>
            <person name="Gendler K."/>
            <person name="Goodstein D."/>
            <person name="Gribskov M."/>
            <person name="Grimwood J."/>
            <person name="Groover A."/>
            <person name="Gunter L."/>
            <person name="Hamberger B."/>
            <person name="Heinze B."/>
            <person name="Helariutta Y."/>
            <person name="Henrissat B."/>
            <person name="Holligan D."/>
            <person name="Holt R."/>
            <person name="Huang W."/>
            <person name="Islam-Faridi N."/>
            <person name="Jones S."/>
            <person name="Jones-Rhoades M."/>
            <person name="Jorgensen R."/>
            <person name="Joshi C."/>
            <person name="Kangasjarvi J."/>
            <person name="Karlsson J."/>
            <person name="Kelleher C."/>
            <person name="Kirkpatrick R."/>
            <person name="Kirst M."/>
            <person name="Kohler A."/>
            <person name="Kalluri U."/>
            <person name="Larimer F."/>
            <person name="Leebens-Mack J."/>
            <person name="Leple J.C."/>
            <person name="Locascio P."/>
            <person name="Lou Y."/>
            <person name="Lucas S."/>
            <person name="Martin F."/>
            <person name="Montanini B."/>
            <person name="Napoli C."/>
            <person name="Nelson D.R."/>
            <person name="Nelson C."/>
            <person name="Nieminen K."/>
            <person name="Nilsson O."/>
            <person name="Pereda V."/>
            <person name="Peter G."/>
            <person name="Philippe R."/>
            <person name="Pilate G."/>
            <person name="Poliakov A."/>
            <person name="Razumovskaya J."/>
            <person name="Richardson P."/>
            <person name="Rinaldi C."/>
            <person name="Ritland K."/>
            <person name="Rouze P."/>
            <person name="Ryaboy D."/>
            <person name="Schmutz J."/>
            <person name="Schrader J."/>
            <person name="Segerman B."/>
            <person name="Shin H."/>
            <person name="Siddiqui A."/>
            <person name="Sterky F."/>
            <person name="Terry A."/>
            <person name="Tsai C.J."/>
            <person name="Uberbacher E."/>
            <person name="Unneberg P."/>
            <person name="Vahala J."/>
            <person name="Wall K."/>
            <person name="Wessler S."/>
            <person name="Yang G."/>
            <person name="Yin T."/>
            <person name="Douglas C."/>
            <person name="Marra M."/>
            <person name="Sandberg G."/>
            <person name="Van de Peer Y."/>
            <person name="Rokhsar D."/>
        </authorList>
    </citation>
    <scope>NUCLEOTIDE SEQUENCE [LARGE SCALE GENOMIC DNA]</scope>
    <source>
        <strain evidence="2">cv. Nisqually</strain>
    </source>
</reference>
<dbReference type="GO" id="GO:0005506">
    <property type="term" value="F:iron ion binding"/>
    <property type="evidence" value="ECO:0007669"/>
    <property type="project" value="InterPro"/>
</dbReference>
<protein>
    <recommendedName>
        <fullName evidence="3">Cytochrome P450</fullName>
    </recommendedName>
</protein>
<dbReference type="InterPro" id="IPR001128">
    <property type="entry name" value="Cyt_P450"/>
</dbReference>
<keyword evidence="2" id="KW-1185">Reference proteome</keyword>
<dbReference type="InterPro" id="IPR036396">
    <property type="entry name" value="Cyt_P450_sf"/>
</dbReference>
<dbReference type="Pfam" id="PF00067">
    <property type="entry name" value="p450"/>
    <property type="match status" value="1"/>
</dbReference>
<dbReference type="STRING" id="3694.B9H4D9"/>
<gene>
    <name evidence="1" type="ORF">POPTR_005G229900</name>
</gene>
<dbReference type="SUPFAM" id="SSF48264">
    <property type="entry name" value="Cytochrome P450"/>
    <property type="match status" value="1"/>
</dbReference>
<accession>B9H4D9</accession>
<dbReference type="Gene3D" id="1.10.630.10">
    <property type="entry name" value="Cytochrome P450"/>
    <property type="match status" value="1"/>
</dbReference>
<organism evidence="1 2">
    <name type="scientific">Populus trichocarpa</name>
    <name type="common">Western balsam poplar</name>
    <name type="synonym">Populus balsamifera subsp. trichocarpa</name>
    <dbReference type="NCBI Taxonomy" id="3694"/>
    <lineage>
        <taxon>Eukaryota</taxon>
        <taxon>Viridiplantae</taxon>
        <taxon>Streptophyta</taxon>
        <taxon>Embryophyta</taxon>
        <taxon>Tracheophyta</taxon>
        <taxon>Spermatophyta</taxon>
        <taxon>Magnoliopsida</taxon>
        <taxon>eudicotyledons</taxon>
        <taxon>Gunneridae</taxon>
        <taxon>Pentapetalae</taxon>
        <taxon>rosids</taxon>
        <taxon>fabids</taxon>
        <taxon>Malpighiales</taxon>
        <taxon>Salicaceae</taxon>
        <taxon>Saliceae</taxon>
        <taxon>Populus</taxon>
    </lineage>
</organism>
<dbReference type="AlphaFoldDB" id="B9H4D9"/>
<dbReference type="GO" id="GO:0016705">
    <property type="term" value="F:oxidoreductase activity, acting on paired donors, with incorporation or reduction of molecular oxygen"/>
    <property type="evidence" value="ECO:0007669"/>
    <property type="project" value="InterPro"/>
</dbReference>
<dbReference type="InParanoid" id="B9H4D9"/>
<evidence type="ECO:0008006" key="3">
    <source>
        <dbReference type="Google" id="ProtNLM"/>
    </source>
</evidence>
<dbReference type="GO" id="GO:0020037">
    <property type="term" value="F:heme binding"/>
    <property type="evidence" value="ECO:0007669"/>
    <property type="project" value="InterPro"/>
</dbReference>